<evidence type="ECO:0000259" key="5">
    <source>
        <dbReference type="PROSITE" id="PS51349"/>
    </source>
</evidence>
<evidence type="ECO:0000313" key="7">
    <source>
        <dbReference type="Proteomes" id="UP000039046"/>
    </source>
</evidence>
<dbReference type="InterPro" id="IPR013785">
    <property type="entry name" value="Aldolase_TIM"/>
</dbReference>
<comment type="cofactor">
    <cofactor evidence="1">
        <name>FMN</name>
        <dbReference type="ChEBI" id="CHEBI:58210"/>
    </cofactor>
</comment>
<gene>
    <name evidence="6" type="ORF">VHEMI01597</name>
</gene>
<accession>A0A0A1T5T2</accession>
<evidence type="ECO:0000256" key="3">
    <source>
        <dbReference type="SAM" id="MobiDB-lite"/>
    </source>
</evidence>
<evidence type="ECO:0000256" key="1">
    <source>
        <dbReference type="ARBA" id="ARBA00001917"/>
    </source>
</evidence>
<dbReference type="HOGENOM" id="CLU_020639_1_1_1"/>
<feature type="region of interest" description="Disordered" evidence="3">
    <location>
        <begin position="78"/>
        <end position="102"/>
    </location>
</feature>
<dbReference type="Gene3D" id="3.10.120.10">
    <property type="entry name" value="Cytochrome b5-like heme/steroid binding domain"/>
    <property type="match status" value="1"/>
</dbReference>
<dbReference type="PROSITE" id="PS51349">
    <property type="entry name" value="FMN_HYDROXY_ACID_DH_2"/>
    <property type="match status" value="1"/>
</dbReference>
<evidence type="ECO:0000313" key="6">
    <source>
        <dbReference type="EMBL" id="CEJ81475.1"/>
    </source>
</evidence>
<feature type="domain" description="FMN hydroxy acid dehydrogenase" evidence="5">
    <location>
        <begin position="110"/>
        <end position="466"/>
    </location>
</feature>
<dbReference type="SMART" id="SM01117">
    <property type="entry name" value="Cyt-b5"/>
    <property type="match status" value="1"/>
</dbReference>
<dbReference type="Pfam" id="PF01070">
    <property type="entry name" value="FMN_dh"/>
    <property type="match status" value="1"/>
</dbReference>
<sequence>MGTEKRITAADLSKHDTTSSAWLAVNGTVYDFTEFAPTHPGGSEIIYRFAGKDASGEYNQIHAPTLVEKTLSAKRIGPINMPPPQSTAKPTAPKPISTPVSSVAVPDAPLSLTDKLNLDDFERAAEQVFSPKAWAFINGGSNDLITLGLNRSMLNRIMFRPAIFRKVASVSTKTTLFGCDLAIPAFICPMGTTRLAGPEAEIAQTKGAAASGSIQCISTAASFPLDDILEATPKQAWFQLYVNSDRKITEALVRKITNDGRVKALFITVDLPVVSKREADERVKADNKAVTNPALSKGNNSQGVAKSVSSWFDANLSWDDIAWLRGLTHLPIIVKGIQRYEDAKLAMEYGCDGILISNHGGRAVDGAVPSILTLLEIRKKCPEVFSKLKVLVDGGFRRGSDIIKAMCLGASAVGFGRPFMYALQHGQPGVEHVFNILRDELETGMRLCGMTDIDSDPSPKYINTRDLDYLVDGDELPPLRQKL</sequence>
<dbReference type="InterPro" id="IPR036400">
    <property type="entry name" value="Cyt_B5-like_heme/steroid_sf"/>
</dbReference>
<dbReference type="Gene3D" id="3.20.20.70">
    <property type="entry name" value="Aldolase class I"/>
    <property type="match status" value="1"/>
</dbReference>
<evidence type="ECO:0008006" key="8">
    <source>
        <dbReference type="Google" id="ProtNLM"/>
    </source>
</evidence>
<keyword evidence="7" id="KW-1185">Reference proteome</keyword>
<dbReference type="SUPFAM" id="SSF51395">
    <property type="entry name" value="FMN-linked oxidoreductases"/>
    <property type="match status" value="1"/>
</dbReference>
<dbReference type="PANTHER" id="PTHR10578">
    <property type="entry name" value="S -2-HYDROXY-ACID OXIDASE-RELATED"/>
    <property type="match status" value="1"/>
</dbReference>
<dbReference type="SUPFAM" id="SSF55856">
    <property type="entry name" value="Cytochrome b5-like heme/steroid binding domain"/>
    <property type="match status" value="1"/>
</dbReference>
<dbReference type="PANTHER" id="PTHR10578:SF104">
    <property type="entry name" value="CYTOCHROME B2, MITOCHONDRIAL-RELATED"/>
    <property type="match status" value="1"/>
</dbReference>
<dbReference type="EMBL" id="CDHN01000001">
    <property type="protein sequence ID" value="CEJ81475.1"/>
    <property type="molecule type" value="Genomic_DNA"/>
</dbReference>
<feature type="domain" description="Cytochrome b5 heme-binding" evidence="4">
    <location>
        <begin position="4"/>
        <end position="80"/>
    </location>
</feature>
<dbReference type="InterPro" id="IPR000262">
    <property type="entry name" value="FMN-dep_DH"/>
</dbReference>
<dbReference type="InterPro" id="IPR037396">
    <property type="entry name" value="FMN_HAD"/>
</dbReference>
<reference evidence="6 7" key="1">
    <citation type="journal article" date="2015" name="Genome Announc.">
        <title>Draft Genome Sequence and Gene Annotation of the Entomopathogenic Fungus Verticillium hemipterigenum.</title>
        <authorList>
            <person name="Horn F."/>
            <person name="Habel A."/>
            <person name="Scharf D.H."/>
            <person name="Dworschak J."/>
            <person name="Brakhage A.A."/>
            <person name="Guthke R."/>
            <person name="Hertweck C."/>
            <person name="Linde J."/>
        </authorList>
    </citation>
    <scope>NUCLEOTIDE SEQUENCE [LARGE SCALE GENOMIC DNA]</scope>
</reference>
<keyword evidence="2" id="KW-0560">Oxidoreductase</keyword>
<dbReference type="PROSITE" id="PS50255">
    <property type="entry name" value="CYTOCHROME_B5_2"/>
    <property type="match status" value="1"/>
</dbReference>
<dbReference type="GO" id="GO:0016491">
    <property type="term" value="F:oxidoreductase activity"/>
    <property type="evidence" value="ECO:0007669"/>
    <property type="project" value="UniProtKB-KW"/>
</dbReference>
<dbReference type="OrthoDB" id="1925334at2759"/>
<dbReference type="Pfam" id="PF00173">
    <property type="entry name" value="Cyt-b5"/>
    <property type="match status" value="1"/>
</dbReference>
<dbReference type="AlphaFoldDB" id="A0A0A1T5T2"/>
<name>A0A0A1T5T2_9HYPO</name>
<protein>
    <recommendedName>
        <fullName evidence="8">Cytochrome b2</fullName>
    </recommendedName>
</protein>
<proteinExistence type="predicted"/>
<dbReference type="CDD" id="cd02922">
    <property type="entry name" value="FCB2_FMN"/>
    <property type="match status" value="1"/>
</dbReference>
<dbReference type="InterPro" id="IPR037458">
    <property type="entry name" value="L-MDH/L-LDH_FMN-bd"/>
</dbReference>
<dbReference type="STRING" id="1531966.A0A0A1T5T2"/>
<dbReference type="Proteomes" id="UP000039046">
    <property type="component" value="Unassembled WGS sequence"/>
</dbReference>
<evidence type="ECO:0000259" key="4">
    <source>
        <dbReference type="PROSITE" id="PS50255"/>
    </source>
</evidence>
<evidence type="ECO:0000256" key="2">
    <source>
        <dbReference type="ARBA" id="ARBA00023002"/>
    </source>
</evidence>
<dbReference type="InterPro" id="IPR001199">
    <property type="entry name" value="Cyt_B5-like_heme/steroid-bd"/>
</dbReference>
<organism evidence="6 7">
    <name type="scientific">[Torrubiella] hemipterigena</name>
    <dbReference type="NCBI Taxonomy" id="1531966"/>
    <lineage>
        <taxon>Eukaryota</taxon>
        <taxon>Fungi</taxon>
        <taxon>Dikarya</taxon>
        <taxon>Ascomycota</taxon>
        <taxon>Pezizomycotina</taxon>
        <taxon>Sordariomycetes</taxon>
        <taxon>Hypocreomycetidae</taxon>
        <taxon>Hypocreales</taxon>
        <taxon>Clavicipitaceae</taxon>
        <taxon>Clavicipitaceae incertae sedis</taxon>
        <taxon>'Torrubiella' clade</taxon>
    </lineage>
</organism>